<reference evidence="5 6" key="1">
    <citation type="submission" date="2019-09" db="EMBL/GenBank/DDBJ databases">
        <title>Draft genome sequence of the Ebosin-producing strain Streptomyces sp. 139.</title>
        <authorList>
            <person name="Ai L."/>
            <person name="Geng M."/>
            <person name="Ma M."/>
            <person name="Bai L."/>
        </authorList>
    </citation>
    <scope>NUCLEOTIDE SEQUENCE [LARGE SCALE GENOMIC DNA]</scope>
    <source>
        <strain evidence="5 6">139</strain>
    </source>
</reference>
<keyword evidence="2" id="KW-0472">Membrane</keyword>
<dbReference type="InterPro" id="IPR008613">
    <property type="entry name" value="Excalibur_Ca-bd_domain"/>
</dbReference>
<feature type="compositionally biased region" description="Low complexity" evidence="1">
    <location>
        <begin position="82"/>
        <end position="93"/>
    </location>
</feature>
<name>A0ABX5ZXA7_STRTE</name>
<accession>A0ABX5ZXA7</accession>
<feature type="domain" description="Excalibur calcium-binding" evidence="4">
    <location>
        <begin position="31"/>
        <end position="67"/>
    </location>
</feature>
<keyword evidence="2" id="KW-0812">Transmembrane</keyword>
<gene>
    <name evidence="5" type="ORF">F3L20_25875</name>
</gene>
<evidence type="ECO:0000256" key="2">
    <source>
        <dbReference type="SAM" id="Phobius"/>
    </source>
</evidence>
<dbReference type="EMBL" id="CP043959">
    <property type="protein sequence ID" value="QER88831.1"/>
    <property type="molecule type" value="Genomic_DNA"/>
</dbReference>
<evidence type="ECO:0000256" key="1">
    <source>
        <dbReference type="SAM" id="MobiDB-lite"/>
    </source>
</evidence>
<sequence>MHLTRSTLTALAALTLAALPVTASAHDGDHPFKSCPQAYDNGYSRLSSGDDHYGPELDPDGDGIACDEPPSGFIPRDHTEVGGDTTPVADTTTAARSDDLADEDSALTTYVTTGVAAVVLAGGIVLIASRLRRNRT</sequence>
<feature type="chain" id="PRO_5047506145" evidence="3">
    <location>
        <begin position="26"/>
        <end position="136"/>
    </location>
</feature>
<proteinExistence type="predicted"/>
<evidence type="ECO:0000313" key="5">
    <source>
        <dbReference type="EMBL" id="QER88831.1"/>
    </source>
</evidence>
<evidence type="ECO:0000259" key="4">
    <source>
        <dbReference type="SMART" id="SM00894"/>
    </source>
</evidence>
<dbReference type="SMART" id="SM00894">
    <property type="entry name" value="Excalibur"/>
    <property type="match status" value="1"/>
</dbReference>
<evidence type="ECO:0000256" key="3">
    <source>
        <dbReference type="SAM" id="SignalP"/>
    </source>
</evidence>
<feature type="region of interest" description="Disordered" evidence="1">
    <location>
        <begin position="25"/>
        <end position="93"/>
    </location>
</feature>
<keyword evidence="2" id="KW-1133">Transmembrane helix</keyword>
<organism evidence="5 6">
    <name type="scientific">Streptomyces tendae</name>
    <dbReference type="NCBI Taxonomy" id="1932"/>
    <lineage>
        <taxon>Bacteria</taxon>
        <taxon>Bacillati</taxon>
        <taxon>Actinomycetota</taxon>
        <taxon>Actinomycetes</taxon>
        <taxon>Kitasatosporales</taxon>
        <taxon>Streptomycetaceae</taxon>
        <taxon>Streptomyces</taxon>
    </lineage>
</organism>
<feature type="signal peptide" evidence="3">
    <location>
        <begin position="1"/>
        <end position="25"/>
    </location>
</feature>
<protein>
    <submittedName>
        <fullName evidence="5">Excalibur calcium-binding domain-containing protein</fullName>
    </submittedName>
</protein>
<dbReference type="Proteomes" id="UP000324308">
    <property type="component" value="Chromosome"/>
</dbReference>
<dbReference type="RefSeq" id="WP_150156391.1">
    <property type="nucleotide sequence ID" value="NZ_CP043959.1"/>
</dbReference>
<keyword evidence="3" id="KW-0732">Signal</keyword>
<keyword evidence="6" id="KW-1185">Reference proteome</keyword>
<evidence type="ECO:0000313" key="6">
    <source>
        <dbReference type="Proteomes" id="UP000324308"/>
    </source>
</evidence>
<dbReference type="Pfam" id="PF05901">
    <property type="entry name" value="Excalibur"/>
    <property type="match status" value="1"/>
</dbReference>
<feature type="transmembrane region" description="Helical" evidence="2">
    <location>
        <begin position="107"/>
        <end position="128"/>
    </location>
</feature>